<comment type="similarity">
    <text evidence="2 8">Belongs to the TFB5 family.</text>
</comment>
<keyword evidence="3 8" id="KW-0227">DNA damage</keyword>
<dbReference type="InterPro" id="IPR035935">
    <property type="entry name" value="TFB5-like_sf"/>
</dbReference>
<dbReference type="PANTHER" id="PTHR28580:SF1">
    <property type="entry name" value="GENERAL TRANSCRIPTION FACTOR IIH SUBUNIT 5"/>
    <property type="match status" value="1"/>
</dbReference>
<comment type="function">
    <text evidence="8">In NER, TFIIH acts by opening DNA around the lesion to allow the excision of the damaged oligonucleotide and its replacement by a new DNA fragment. In transcription, TFIIH has an essential role in transcription initiation. When the pre-initiation complex (PIC) has been established, TFIIH is required for promoter opening and promoter escape.</text>
</comment>
<dbReference type="GO" id="GO:0006367">
    <property type="term" value="P:transcription initiation at RNA polymerase II promoter"/>
    <property type="evidence" value="ECO:0007669"/>
    <property type="project" value="UniProtKB-UniRule"/>
</dbReference>
<dbReference type="GO" id="GO:0006294">
    <property type="term" value="P:nucleotide-excision repair, preincision complex assembly"/>
    <property type="evidence" value="ECO:0007669"/>
    <property type="project" value="TreeGrafter"/>
</dbReference>
<keyword evidence="10" id="KW-1185">Reference proteome</keyword>
<evidence type="ECO:0000256" key="5">
    <source>
        <dbReference type="ARBA" id="ARBA00023163"/>
    </source>
</evidence>
<dbReference type="SMART" id="SM01395">
    <property type="entry name" value="Tbf5"/>
    <property type="match status" value="1"/>
</dbReference>
<dbReference type="InterPro" id="IPR009400">
    <property type="entry name" value="TFIIH_TTDA/Tfb5"/>
</dbReference>
<dbReference type="EMBL" id="CAJZBQ010000053">
    <property type="protein sequence ID" value="CAG9331773.1"/>
    <property type="molecule type" value="Genomic_DNA"/>
</dbReference>
<evidence type="ECO:0000256" key="7">
    <source>
        <dbReference type="ARBA" id="ARBA00023242"/>
    </source>
</evidence>
<dbReference type="Proteomes" id="UP001162131">
    <property type="component" value="Unassembled WGS sequence"/>
</dbReference>
<keyword evidence="7 8" id="KW-0539">Nucleus</keyword>
<evidence type="ECO:0000313" key="9">
    <source>
        <dbReference type="EMBL" id="CAG9331773.1"/>
    </source>
</evidence>
<evidence type="ECO:0000313" key="10">
    <source>
        <dbReference type="Proteomes" id="UP001162131"/>
    </source>
</evidence>
<reference evidence="9" key="1">
    <citation type="submission" date="2021-09" db="EMBL/GenBank/DDBJ databases">
        <authorList>
            <consortium name="AG Swart"/>
            <person name="Singh M."/>
            <person name="Singh A."/>
            <person name="Seah K."/>
            <person name="Emmerich C."/>
        </authorList>
    </citation>
    <scope>NUCLEOTIDE SEQUENCE</scope>
    <source>
        <strain evidence="9">ATCC30299</strain>
    </source>
</reference>
<gene>
    <name evidence="9" type="ORF">BSTOLATCC_MIC53835</name>
</gene>
<dbReference type="PANTHER" id="PTHR28580">
    <property type="entry name" value="GENERAL TRANSCRIPTION FACTOR IIH SUBUNIT 5"/>
    <property type="match status" value="1"/>
</dbReference>
<evidence type="ECO:0000256" key="8">
    <source>
        <dbReference type="RuleBase" id="RU368032"/>
    </source>
</evidence>
<comment type="subunit">
    <text evidence="8">Component of the 7-subunit TFIIH core complex.</text>
</comment>
<evidence type="ECO:0000256" key="3">
    <source>
        <dbReference type="ARBA" id="ARBA00022763"/>
    </source>
</evidence>
<evidence type="ECO:0000256" key="2">
    <source>
        <dbReference type="ARBA" id="ARBA00007470"/>
    </source>
</evidence>
<organism evidence="9 10">
    <name type="scientific">Blepharisma stoltei</name>
    <dbReference type="NCBI Taxonomy" id="1481888"/>
    <lineage>
        <taxon>Eukaryota</taxon>
        <taxon>Sar</taxon>
        <taxon>Alveolata</taxon>
        <taxon>Ciliophora</taxon>
        <taxon>Postciliodesmatophora</taxon>
        <taxon>Heterotrichea</taxon>
        <taxon>Heterotrichida</taxon>
        <taxon>Blepharismidae</taxon>
        <taxon>Blepharisma</taxon>
    </lineage>
</organism>
<comment type="caution">
    <text evidence="9">The sequence shown here is derived from an EMBL/GenBank/DDBJ whole genome shotgun (WGS) entry which is preliminary data.</text>
</comment>
<evidence type="ECO:0000256" key="4">
    <source>
        <dbReference type="ARBA" id="ARBA00023015"/>
    </source>
</evidence>
<comment type="subcellular location">
    <subcellularLocation>
        <location evidence="1 8">Nucleus</location>
    </subcellularLocation>
</comment>
<dbReference type="GO" id="GO:0000439">
    <property type="term" value="C:transcription factor TFIIH core complex"/>
    <property type="evidence" value="ECO:0007669"/>
    <property type="project" value="UniProtKB-UniRule"/>
</dbReference>
<keyword evidence="4 8" id="KW-0805">Transcription regulation</keyword>
<accession>A0AAU9JVK0</accession>
<dbReference type="AlphaFoldDB" id="A0AAU9JVK0"/>
<evidence type="ECO:0000256" key="6">
    <source>
        <dbReference type="ARBA" id="ARBA00023204"/>
    </source>
</evidence>
<keyword evidence="6 8" id="KW-0234">DNA repair</keyword>
<name>A0AAU9JVK0_9CILI</name>
<protein>
    <recommendedName>
        <fullName evidence="8">General transcription and DNA repair factor IIH subunit TFB5</fullName>
    </recommendedName>
</protein>
<dbReference type="GO" id="GO:0005675">
    <property type="term" value="C:transcription factor TFIIH holo complex"/>
    <property type="evidence" value="ECO:0007669"/>
    <property type="project" value="TreeGrafter"/>
</dbReference>
<dbReference type="SUPFAM" id="SSF142897">
    <property type="entry name" value="TFB5-like"/>
    <property type="match status" value="1"/>
</dbReference>
<sequence>MVRTTEGTFISCDEPIKQFLRNLDQTHKFILRDLGEGQLFIKSDKRNFVKEEVEKFLDQHTFKRPELA</sequence>
<proteinExistence type="inferred from homology"/>
<dbReference type="Pfam" id="PF06331">
    <property type="entry name" value="Tfb5"/>
    <property type="match status" value="1"/>
</dbReference>
<evidence type="ECO:0000256" key="1">
    <source>
        <dbReference type="ARBA" id="ARBA00004123"/>
    </source>
</evidence>
<dbReference type="Gene3D" id="3.30.70.1220">
    <property type="entry name" value="TFB5-like"/>
    <property type="match status" value="1"/>
</dbReference>
<keyword evidence="5 8" id="KW-0804">Transcription</keyword>